<evidence type="ECO:0000313" key="2">
    <source>
        <dbReference type="EMBL" id="SEI81580.1"/>
    </source>
</evidence>
<dbReference type="Pfam" id="PF01965">
    <property type="entry name" value="DJ-1_PfpI"/>
    <property type="match status" value="1"/>
</dbReference>
<proteinExistence type="predicted"/>
<dbReference type="CDD" id="cd03135">
    <property type="entry name" value="GATase1_DJ-1"/>
    <property type="match status" value="1"/>
</dbReference>
<dbReference type="Proteomes" id="UP000183028">
    <property type="component" value="Unassembled WGS sequence"/>
</dbReference>
<keyword evidence="3" id="KW-1185">Reference proteome</keyword>
<evidence type="ECO:0000313" key="3">
    <source>
        <dbReference type="Proteomes" id="UP000183028"/>
    </source>
</evidence>
<dbReference type="SUPFAM" id="SSF52317">
    <property type="entry name" value="Class I glutamine amidotransferase-like"/>
    <property type="match status" value="1"/>
</dbReference>
<accession>A0A1H6TZC0</accession>
<dbReference type="GO" id="GO:0005737">
    <property type="term" value="C:cytoplasm"/>
    <property type="evidence" value="ECO:0007669"/>
    <property type="project" value="TreeGrafter"/>
</dbReference>
<dbReference type="PANTHER" id="PTHR48094">
    <property type="entry name" value="PROTEIN/NUCLEIC ACID DEGLYCASE DJ-1-RELATED"/>
    <property type="match status" value="1"/>
</dbReference>
<dbReference type="PANTHER" id="PTHR48094:SF12">
    <property type="entry name" value="PARKINSON DISEASE PROTEIN 7 HOMOLOG"/>
    <property type="match status" value="1"/>
</dbReference>
<dbReference type="EMBL" id="FNYK01000026">
    <property type="protein sequence ID" value="SEI81580.1"/>
    <property type="molecule type" value="Genomic_DNA"/>
</dbReference>
<dbReference type="OrthoDB" id="9800516at2"/>
<gene>
    <name evidence="2" type="ORF">SAMN04487834_10263</name>
</gene>
<dbReference type="InterPro" id="IPR050325">
    <property type="entry name" value="Prot/Nucl_acid_deglycase"/>
</dbReference>
<dbReference type="InterPro" id="IPR029062">
    <property type="entry name" value="Class_I_gatase-like"/>
</dbReference>
<organism evidence="2 3">
    <name type="scientific">Sharpea azabuensis</name>
    <dbReference type="NCBI Taxonomy" id="322505"/>
    <lineage>
        <taxon>Bacteria</taxon>
        <taxon>Bacillati</taxon>
        <taxon>Bacillota</taxon>
        <taxon>Erysipelotrichia</taxon>
        <taxon>Erysipelotrichales</taxon>
        <taxon>Coprobacillaceae</taxon>
        <taxon>Sharpea</taxon>
    </lineage>
</organism>
<name>A0A1H6TZC0_9FIRM</name>
<dbReference type="InterPro" id="IPR002818">
    <property type="entry name" value="DJ-1/PfpI"/>
</dbReference>
<evidence type="ECO:0000259" key="1">
    <source>
        <dbReference type="Pfam" id="PF01965"/>
    </source>
</evidence>
<reference evidence="3" key="1">
    <citation type="submission" date="2016-10" db="EMBL/GenBank/DDBJ databases">
        <authorList>
            <person name="Varghese N."/>
        </authorList>
    </citation>
    <scope>NUCLEOTIDE SEQUENCE [LARGE SCALE GENOMIC DNA]</scope>
    <source>
        <strain evidence="3">DSM 20406</strain>
    </source>
</reference>
<dbReference type="RefSeq" id="WP_074732127.1">
    <property type="nucleotide sequence ID" value="NZ_FNYK01000026.1"/>
</dbReference>
<sequence>MSKVAIMVTSGYEESETMIIVDFLRRLQIEATTFSLTDNLYVTGMQKITCKCDVLFNEAVDDYDMVFLPGGRPGGANLSADERVIKLIQRFNEQGKYVVAMCSGTTVLEQASIINGRKVTGCHGYEDKLLSGKFVKEVVVADENLITSIGPATPFPMVYKMAEVLGVDPSDVKEKTLYNFAKGK</sequence>
<dbReference type="AlphaFoldDB" id="A0A1H6TZC0"/>
<feature type="domain" description="DJ-1/PfpI" evidence="1">
    <location>
        <begin position="3"/>
        <end position="162"/>
    </location>
</feature>
<protein>
    <submittedName>
        <fullName evidence="2">4-methyl-5(B-hydroxyethyl)-thiazole monophosphate biosynthesis</fullName>
    </submittedName>
</protein>
<dbReference type="Gene3D" id="3.40.50.880">
    <property type="match status" value="1"/>
</dbReference>